<feature type="domain" description="J" evidence="3">
    <location>
        <begin position="39"/>
        <end position="101"/>
    </location>
</feature>
<dbReference type="PROSITE" id="PS00636">
    <property type="entry name" value="DNAJ_1"/>
    <property type="match status" value="1"/>
</dbReference>
<evidence type="ECO:0000259" key="3">
    <source>
        <dbReference type="PROSITE" id="PS50076"/>
    </source>
</evidence>
<dbReference type="PANTHER" id="PTHR44303">
    <property type="entry name" value="DNAJ HOMOLOG SUBFAMILY C MEMBER 16"/>
    <property type="match status" value="1"/>
</dbReference>
<keyword evidence="2" id="KW-0812">Transmembrane</keyword>
<accession>A0ABD3LD58</accession>
<reference evidence="4 5" key="1">
    <citation type="submission" date="2024-11" db="EMBL/GenBank/DDBJ databases">
        <title>Chromosome-level genome assembly of Eucalyptus globulus Labill. provides insights into its genome evolution.</title>
        <authorList>
            <person name="Li X."/>
        </authorList>
    </citation>
    <scope>NUCLEOTIDE SEQUENCE [LARGE SCALE GENOMIC DNA]</scope>
    <source>
        <strain evidence="4">CL2024</strain>
        <tissue evidence="4">Fresh tender leaves</tissue>
    </source>
</reference>
<dbReference type="EMBL" id="JBJKBG010000002">
    <property type="protein sequence ID" value="KAL3748508.1"/>
    <property type="molecule type" value="Genomic_DNA"/>
</dbReference>
<dbReference type="Pfam" id="PF00226">
    <property type="entry name" value="DnaJ"/>
    <property type="match status" value="1"/>
</dbReference>
<feature type="region of interest" description="Disordered" evidence="1">
    <location>
        <begin position="631"/>
        <end position="702"/>
    </location>
</feature>
<evidence type="ECO:0000313" key="4">
    <source>
        <dbReference type="EMBL" id="KAL3748508.1"/>
    </source>
</evidence>
<evidence type="ECO:0000256" key="2">
    <source>
        <dbReference type="SAM" id="Phobius"/>
    </source>
</evidence>
<dbReference type="InterPro" id="IPR018253">
    <property type="entry name" value="DnaJ_domain_CS"/>
</dbReference>
<feature type="compositionally biased region" description="Low complexity" evidence="1">
    <location>
        <begin position="631"/>
        <end position="658"/>
    </location>
</feature>
<dbReference type="AlphaFoldDB" id="A0ABD3LD58"/>
<dbReference type="Proteomes" id="UP001634007">
    <property type="component" value="Unassembled WGS sequence"/>
</dbReference>
<dbReference type="PROSITE" id="PS50076">
    <property type="entry name" value="DNAJ_2"/>
    <property type="match status" value="1"/>
</dbReference>
<feature type="transmembrane region" description="Helical" evidence="2">
    <location>
        <begin position="12"/>
        <end position="30"/>
    </location>
</feature>
<dbReference type="InterPro" id="IPR001623">
    <property type="entry name" value="DnaJ_domain"/>
</dbReference>
<dbReference type="CDD" id="cd06257">
    <property type="entry name" value="DnaJ"/>
    <property type="match status" value="1"/>
</dbReference>
<comment type="caution">
    <text evidence="4">The sequence shown here is derived from an EMBL/GenBank/DDBJ whole genome shotgun (WGS) entry which is preliminary data.</text>
</comment>
<evidence type="ECO:0000256" key="1">
    <source>
        <dbReference type="SAM" id="MobiDB-lite"/>
    </source>
</evidence>
<dbReference type="Gene3D" id="1.10.287.110">
    <property type="entry name" value="DnaJ domain"/>
    <property type="match status" value="1"/>
</dbReference>
<keyword evidence="5" id="KW-1185">Reference proteome</keyword>
<dbReference type="PANTHER" id="PTHR44303:SF2">
    <property type="entry name" value="DNAJ HOMOLOG SUBFAMILY C MEMBER 16"/>
    <property type="match status" value="1"/>
</dbReference>
<keyword evidence="2" id="KW-1133">Transmembrane helix</keyword>
<dbReference type="SUPFAM" id="SSF46565">
    <property type="entry name" value="Chaperone J-domain"/>
    <property type="match status" value="1"/>
</dbReference>
<protein>
    <recommendedName>
        <fullName evidence="3">J domain-containing protein</fullName>
    </recommendedName>
</protein>
<feature type="compositionally biased region" description="Basic residues" evidence="1">
    <location>
        <begin position="665"/>
        <end position="674"/>
    </location>
</feature>
<gene>
    <name evidence="4" type="ORF">ACJRO7_009706</name>
</gene>
<name>A0ABD3LD58_EUCGL</name>
<proteinExistence type="predicted"/>
<organism evidence="4 5">
    <name type="scientific">Eucalyptus globulus</name>
    <name type="common">Tasmanian blue gum</name>
    <dbReference type="NCBI Taxonomy" id="34317"/>
    <lineage>
        <taxon>Eukaryota</taxon>
        <taxon>Viridiplantae</taxon>
        <taxon>Streptophyta</taxon>
        <taxon>Embryophyta</taxon>
        <taxon>Tracheophyta</taxon>
        <taxon>Spermatophyta</taxon>
        <taxon>Magnoliopsida</taxon>
        <taxon>eudicotyledons</taxon>
        <taxon>Gunneridae</taxon>
        <taxon>Pentapetalae</taxon>
        <taxon>rosids</taxon>
        <taxon>malvids</taxon>
        <taxon>Myrtales</taxon>
        <taxon>Myrtaceae</taxon>
        <taxon>Myrtoideae</taxon>
        <taxon>Eucalypteae</taxon>
        <taxon>Eucalyptus</taxon>
    </lineage>
</organism>
<evidence type="ECO:0000313" key="5">
    <source>
        <dbReference type="Proteomes" id="UP001634007"/>
    </source>
</evidence>
<keyword evidence="2" id="KW-0472">Membrane</keyword>
<dbReference type="InterPro" id="IPR036869">
    <property type="entry name" value="J_dom_sf"/>
</dbReference>
<sequence length="702" mass="79374">MARVSSMSTTVKAYSVPLMLFIGAMLYQLVIIPNTFPESHYDVLGLKRHSSIEEVDEAYEKLVLSGNLDGESRKSSDFIKIRYAYELLTNPIWKRNYDMFGIEEQHDVIEKAKQQYAGKSYSEVQLPLLDAAASDTGDEAFNAITLKDVLTSKIDSPWLFMIYSSGSRCCAHRFGIWKRIAALLDGVANTGAVELGEVQLAAYLAERKPTGQLFYRNGIPSVVAFPPQCRNADCLVRFEGELTTDAVTDWFATAILSLPRIRYYSKESLGQAFIAKTSPHKVKVIFFSKTGERATPFVRVAAKNYWAYASFAFILWTEEESSFWWNTFEVESAPAIVILKDPGFKPVVHHGPVNNSWFSNMIEQNKHQELPQLRTVTSHELGCDARGYSRAGVNVESWYCVILAGRLSRELNEMRRTMCRIQETLSSDGELSSTDNEESPIHAAVALKEKRLTFTWLNGESQQKYCLFYLQSETSYDTCGPRQDVADVPRLFIVRYKRNSTEENTAVKKNPRNMWDALLNEDVDPAAQLVARYNGSNEIPEIIKWIANIVKDGDSRDLPFYRTKTPELVPEDEEPMFLKGAQNILSKGTGMKPKIHGFVRGFYDRLGDPRIGPYLLLGALLSFGAIWLRRSQPSRPSQPDQSEQPSQPSQPDQSEQPSTKAEARTRRRARQRTTSKKDAPSSITDVEPKDAYQMPLSDPDSE</sequence>
<dbReference type="InterPro" id="IPR052448">
    <property type="entry name" value="DnaJ_C16_autophagy_reg"/>
</dbReference>